<dbReference type="Pfam" id="PF01370">
    <property type="entry name" value="Epimerase"/>
    <property type="match status" value="1"/>
</dbReference>
<organism evidence="3 4">
    <name type="scientific">Archangium violaceum Cb vi76</name>
    <dbReference type="NCBI Taxonomy" id="1406225"/>
    <lineage>
        <taxon>Bacteria</taxon>
        <taxon>Pseudomonadati</taxon>
        <taxon>Myxococcota</taxon>
        <taxon>Myxococcia</taxon>
        <taxon>Myxococcales</taxon>
        <taxon>Cystobacterineae</taxon>
        <taxon>Archangiaceae</taxon>
        <taxon>Archangium</taxon>
    </lineage>
</organism>
<dbReference type="PANTHER" id="PTHR43000">
    <property type="entry name" value="DTDP-D-GLUCOSE 4,6-DEHYDRATASE-RELATED"/>
    <property type="match status" value="1"/>
</dbReference>
<gene>
    <name evidence="3" type="ORF">Q664_13925</name>
</gene>
<protein>
    <submittedName>
        <fullName evidence="3">3-beta hydroxysteroid dehydrogenase</fullName>
    </submittedName>
</protein>
<name>A0A084SW60_9BACT</name>
<comment type="similarity">
    <text evidence="1">Belongs to the NAD(P)-dependent epimerase/dehydratase family.</text>
</comment>
<dbReference type="EMBL" id="JPMI01000080">
    <property type="protein sequence ID" value="KFA92695.1"/>
    <property type="molecule type" value="Genomic_DNA"/>
</dbReference>
<dbReference type="Gene3D" id="3.40.50.720">
    <property type="entry name" value="NAD(P)-binding Rossmann-like Domain"/>
    <property type="match status" value="1"/>
</dbReference>
<evidence type="ECO:0000256" key="1">
    <source>
        <dbReference type="ARBA" id="ARBA00007637"/>
    </source>
</evidence>
<evidence type="ECO:0000313" key="4">
    <source>
        <dbReference type="Proteomes" id="UP000028547"/>
    </source>
</evidence>
<comment type="caution">
    <text evidence="3">The sequence shown here is derived from an EMBL/GenBank/DDBJ whole genome shotgun (WGS) entry which is preliminary data.</text>
</comment>
<sequence length="357" mass="39134">MSTRRILITGGAGFVGSTLALSFKRDEPGAEVIAFDNLRRRGSEVTLSRLRAGGVSFVHGDVRNREDLEAVGAVELLVECSAEPSVHAGYDGSPDYLVHTNLLGLIHCLEHLRRTGGELVFLSTSRVYPIASLRALPLVPEGDRLVITEGASGPGWSRAGIDEHFPLEGGRSLYGATKLSGELMIREYVEMYGMKAVINRCGVLAGPWQMGKVDQGFAVLWVARHVYGGELAYMGFGGEGRQVRDLLHVDDLYELVRLQAADLGRHNGAVYNVGGGPEVSVSLRELTRWCEQVSGRSVPITRRPETRPADIPYYVSDCSRVRELTGWKPTRPAGRIVEDIHRWLIEHRAALEPILGA</sequence>
<evidence type="ECO:0000313" key="3">
    <source>
        <dbReference type="EMBL" id="KFA92695.1"/>
    </source>
</evidence>
<feature type="domain" description="NAD-dependent epimerase/dehydratase" evidence="2">
    <location>
        <begin position="6"/>
        <end position="274"/>
    </location>
</feature>
<dbReference type="AlphaFoldDB" id="A0A084SW60"/>
<evidence type="ECO:0000259" key="2">
    <source>
        <dbReference type="Pfam" id="PF01370"/>
    </source>
</evidence>
<dbReference type="RefSeq" id="WP_043394421.1">
    <property type="nucleotide sequence ID" value="NZ_JPMI01000080.1"/>
</dbReference>
<proteinExistence type="inferred from homology"/>
<dbReference type="SUPFAM" id="SSF51735">
    <property type="entry name" value="NAD(P)-binding Rossmann-fold domains"/>
    <property type="match status" value="1"/>
</dbReference>
<dbReference type="Proteomes" id="UP000028547">
    <property type="component" value="Unassembled WGS sequence"/>
</dbReference>
<dbReference type="InterPro" id="IPR036291">
    <property type="entry name" value="NAD(P)-bd_dom_sf"/>
</dbReference>
<accession>A0A084SW60</accession>
<dbReference type="InterPro" id="IPR001509">
    <property type="entry name" value="Epimerase_deHydtase"/>
</dbReference>
<reference evidence="3 4" key="1">
    <citation type="submission" date="2014-07" db="EMBL/GenBank/DDBJ databases">
        <title>Draft Genome Sequence of Gephyronic Acid Producer, Cystobacter violaceus Strain Cb vi76.</title>
        <authorList>
            <person name="Stevens D.C."/>
            <person name="Young J."/>
            <person name="Carmichael R."/>
            <person name="Tan J."/>
            <person name="Taylor R.E."/>
        </authorList>
    </citation>
    <scope>NUCLEOTIDE SEQUENCE [LARGE SCALE GENOMIC DNA]</scope>
    <source>
        <strain evidence="3 4">Cb vi76</strain>
    </source>
</reference>